<dbReference type="SUPFAM" id="SSF47413">
    <property type="entry name" value="lambda repressor-like DNA-binding domains"/>
    <property type="match status" value="1"/>
</dbReference>
<reference evidence="2" key="1">
    <citation type="submission" date="2023-07" db="EMBL/GenBank/DDBJ databases">
        <title>Bacterial whole genome sequence for Sphingobium sp. HBC34.</title>
        <authorList>
            <person name="Le V."/>
            <person name="Ko S.-R."/>
            <person name="Ahn C.-Y."/>
            <person name="Oh H.-M."/>
        </authorList>
    </citation>
    <scope>NUCLEOTIDE SEQUENCE</scope>
    <source>
        <strain evidence="2">HBC34</strain>
    </source>
</reference>
<sequence length="264" mass="29917">MLLTIEQRRALGAFIRARREALLPLDHGLSPHGRRRTPGLRREEVAQLAGISTTWYTWVEQGRDISMSATALAQLANALSLSAAERAYLFELSRHRDPAEPVGARQENLPAEVAAMIDGISHPAYVSDRLFRACHWNEAAAALLGPWLSEGDASLLRYMFLDPSARSFVVDWEERAQRLLAEFRADMAHSLDDEEIARLVSELTAKSTDFARLWTNHRVLSREGGIRRFNHLSRGEVQAEQMTFMPMRHPDYRLVVLLCMESDP</sequence>
<dbReference type="EMBL" id="JAUQOM010000007">
    <property type="protein sequence ID" value="MDO7836271.1"/>
    <property type="molecule type" value="Genomic_DNA"/>
</dbReference>
<dbReference type="InterPro" id="IPR010982">
    <property type="entry name" value="Lambda_DNA-bd_dom_sf"/>
</dbReference>
<dbReference type="CDD" id="cd00093">
    <property type="entry name" value="HTH_XRE"/>
    <property type="match status" value="1"/>
</dbReference>
<dbReference type="InterPro" id="IPR001387">
    <property type="entry name" value="Cro/C1-type_HTH"/>
</dbReference>
<dbReference type="Proteomes" id="UP001176471">
    <property type="component" value="Unassembled WGS sequence"/>
</dbReference>
<accession>A0ABT8ZQ10</accession>
<dbReference type="Pfam" id="PF13560">
    <property type="entry name" value="HTH_31"/>
    <property type="match status" value="1"/>
</dbReference>
<evidence type="ECO:0000259" key="1">
    <source>
        <dbReference type="SMART" id="SM00530"/>
    </source>
</evidence>
<protein>
    <submittedName>
        <fullName evidence="2">Helix-turn-helix transcriptional regulator</fullName>
    </submittedName>
</protein>
<proteinExistence type="predicted"/>
<dbReference type="PANTHER" id="PTHR35010:SF2">
    <property type="entry name" value="BLL4672 PROTEIN"/>
    <property type="match status" value="1"/>
</dbReference>
<dbReference type="RefSeq" id="WP_304536686.1">
    <property type="nucleotide sequence ID" value="NZ_JAUQOM010000007.1"/>
</dbReference>
<dbReference type="InterPro" id="IPR041413">
    <property type="entry name" value="MLTR_LBD"/>
</dbReference>
<dbReference type="SMART" id="SM00530">
    <property type="entry name" value="HTH_XRE"/>
    <property type="match status" value="1"/>
</dbReference>
<evidence type="ECO:0000313" key="2">
    <source>
        <dbReference type="EMBL" id="MDO7836271.1"/>
    </source>
</evidence>
<feature type="domain" description="HTH cro/C1-type" evidence="1">
    <location>
        <begin position="14"/>
        <end position="86"/>
    </location>
</feature>
<name>A0ABT8ZQ10_9SPHN</name>
<dbReference type="Pfam" id="PF17765">
    <property type="entry name" value="MLTR_LBD"/>
    <property type="match status" value="1"/>
</dbReference>
<dbReference type="PANTHER" id="PTHR35010">
    <property type="entry name" value="BLL4672 PROTEIN-RELATED"/>
    <property type="match status" value="1"/>
</dbReference>
<organism evidence="2 3">
    <name type="scientific">Sphingobium cyanobacteriorum</name>
    <dbReference type="NCBI Taxonomy" id="3063954"/>
    <lineage>
        <taxon>Bacteria</taxon>
        <taxon>Pseudomonadati</taxon>
        <taxon>Pseudomonadota</taxon>
        <taxon>Alphaproteobacteria</taxon>
        <taxon>Sphingomonadales</taxon>
        <taxon>Sphingomonadaceae</taxon>
        <taxon>Sphingobium</taxon>
    </lineage>
</organism>
<keyword evidence="3" id="KW-1185">Reference proteome</keyword>
<dbReference type="Gene3D" id="1.10.260.40">
    <property type="entry name" value="lambda repressor-like DNA-binding domains"/>
    <property type="match status" value="1"/>
</dbReference>
<comment type="caution">
    <text evidence="2">The sequence shown here is derived from an EMBL/GenBank/DDBJ whole genome shotgun (WGS) entry which is preliminary data.</text>
</comment>
<evidence type="ECO:0000313" key="3">
    <source>
        <dbReference type="Proteomes" id="UP001176471"/>
    </source>
</evidence>
<gene>
    <name evidence="2" type="ORF">Q4610_14575</name>
</gene>
<dbReference type="Gene3D" id="3.30.450.180">
    <property type="match status" value="1"/>
</dbReference>